<dbReference type="Pfam" id="PF07963">
    <property type="entry name" value="N_methyl"/>
    <property type="match status" value="1"/>
</dbReference>
<reference evidence="2 3" key="1">
    <citation type="submission" date="2023-08" db="EMBL/GenBank/DDBJ databases">
        <title>Functional and genomic diversity of the sorghum phyllosphere microbiome.</title>
        <authorList>
            <person name="Shade A."/>
        </authorList>
    </citation>
    <scope>NUCLEOTIDE SEQUENCE [LARGE SCALE GENOMIC DNA]</scope>
    <source>
        <strain evidence="2 3">SORGH_AS_0335</strain>
    </source>
</reference>
<evidence type="ECO:0000313" key="3">
    <source>
        <dbReference type="Proteomes" id="UP001267710"/>
    </source>
</evidence>
<organism evidence="2 3">
    <name type="scientific">Paracidovorax wautersii</name>
    <dbReference type="NCBI Taxonomy" id="1177982"/>
    <lineage>
        <taxon>Bacteria</taxon>
        <taxon>Pseudomonadati</taxon>
        <taxon>Pseudomonadota</taxon>
        <taxon>Betaproteobacteria</taxon>
        <taxon>Burkholderiales</taxon>
        <taxon>Comamonadaceae</taxon>
        <taxon>Paracidovorax</taxon>
    </lineage>
</organism>
<proteinExistence type="predicted"/>
<dbReference type="RefSeq" id="WP_309825855.1">
    <property type="nucleotide sequence ID" value="NZ_JAVIZX010000001.1"/>
</dbReference>
<dbReference type="NCBIfam" id="TIGR02532">
    <property type="entry name" value="IV_pilin_GFxxxE"/>
    <property type="match status" value="1"/>
</dbReference>
<keyword evidence="3" id="KW-1185">Reference proteome</keyword>
<protein>
    <submittedName>
        <fullName evidence="2">General secretion pathway protein I</fullName>
    </submittedName>
</protein>
<name>A0ABU1I6J7_9BURK</name>
<dbReference type="PROSITE" id="PS00409">
    <property type="entry name" value="PROKAR_NTER_METHYL"/>
    <property type="match status" value="1"/>
</dbReference>
<accession>A0ABU1I6J7</accession>
<evidence type="ECO:0000313" key="2">
    <source>
        <dbReference type="EMBL" id="MDR6212834.1"/>
    </source>
</evidence>
<keyword evidence="1" id="KW-0812">Transmembrane</keyword>
<gene>
    <name evidence="2" type="ORF">QE399_000523</name>
</gene>
<keyword evidence="1" id="KW-0472">Membrane</keyword>
<comment type="caution">
    <text evidence="2">The sequence shown here is derived from an EMBL/GenBank/DDBJ whole genome shotgun (WGS) entry which is preliminary data.</text>
</comment>
<sequence length="151" mass="16628">MSDPMRHQRGISLLEVLAALVILSLGASVAFTWLGQSVGAMGRLKDEENMLLARTEALDHLRAINPVDQPTGEMRLPGYLLRWTSRQIRDTRPALTLLGTAARYDVSLYELDVQLVQPGEDEPWTTFLVQRSGYKQTGSGSMSIFGGGAPR</sequence>
<evidence type="ECO:0000256" key="1">
    <source>
        <dbReference type="SAM" id="Phobius"/>
    </source>
</evidence>
<dbReference type="EMBL" id="JAVIZX010000001">
    <property type="protein sequence ID" value="MDR6212834.1"/>
    <property type="molecule type" value="Genomic_DNA"/>
</dbReference>
<dbReference type="InterPro" id="IPR012902">
    <property type="entry name" value="N_methyl_site"/>
</dbReference>
<keyword evidence="1" id="KW-1133">Transmembrane helix</keyword>
<feature type="transmembrane region" description="Helical" evidence="1">
    <location>
        <begin position="12"/>
        <end position="34"/>
    </location>
</feature>
<dbReference type="Proteomes" id="UP001267710">
    <property type="component" value="Unassembled WGS sequence"/>
</dbReference>